<sequence length="125" mass="13260">MSPAADPPDVLVVDDNPDAAEVLALLIGTEGFSTATAHGVAQAREQIARQRPRMIFLDLHLPDGSGMELLAELKADQLSAGIEVVVLSGLMEDALKEQAHLLGASAFLLKPLDPEQLTALLTRAR</sequence>
<protein>
    <submittedName>
        <fullName evidence="4">Response regulator</fullName>
    </submittedName>
</protein>
<dbReference type="SMART" id="SM00448">
    <property type="entry name" value="REC"/>
    <property type="match status" value="1"/>
</dbReference>
<evidence type="ECO:0000313" key="4">
    <source>
        <dbReference type="EMBL" id="MCE4536805.1"/>
    </source>
</evidence>
<dbReference type="PANTHER" id="PTHR44591">
    <property type="entry name" value="STRESS RESPONSE REGULATOR PROTEIN 1"/>
    <property type="match status" value="1"/>
</dbReference>
<feature type="modified residue" description="4-aspartylphosphate" evidence="2">
    <location>
        <position position="58"/>
    </location>
</feature>
<dbReference type="RefSeq" id="WP_233390436.1">
    <property type="nucleotide sequence ID" value="NZ_JAJTWT010000002.1"/>
</dbReference>
<evidence type="ECO:0000256" key="1">
    <source>
        <dbReference type="ARBA" id="ARBA00022553"/>
    </source>
</evidence>
<evidence type="ECO:0000256" key="2">
    <source>
        <dbReference type="PROSITE-ProRule" id="PRU00169"/>
    </source>
</evidence>
<dbReference type="InterPro" id="IPR011006">
    <property type="entry name" value="CheY-like_superfamily"/>
</dbReference>
<organism evidence="4 5">
    <name type="scientific">Pelomonas caseinilytica</name>
    <dbReference type="NCBI Taxonomy" id="2906763"/>
    <lineage>
        <taxon>Bacteria</taxon>
        <taxon>Pseudomonadati</taxon>
        <taxon>Pseudomonadota</taxon>
        <taxon>Betaproteobacteria</taxon>
        <taxon>Burkholderiales</taxon>
        <taxon>Sphaerotilaceae</taxon>
        <taxon>Roseateles</taxon>
    </lineage>
</organism>
<dbReference type="EMBL" id="JAJTWT010000002">
    <property type="protein sequence ID" value="MCE4536805.1"/>
    <property type="molecule type" value="Genomic_DNA"/>
</dbReference>
<accession>A0ABS8XHU7</accession>
<dbReference type="Gene3D" id="3.40.50.2300">
    <property type="match status" value="1"/>
</dbReference>
<reference evidence="4 5" key="1">
    <citation type="submission" date="2021-12" db="EMBL/GenBank/DDBJ databases">
        <title>Genome seq of p7.</title>
        <authorList>
            <person name="Seo T."/>
        </authorList>
    </citation>
    <scope>NUCLEOTIDE SEQUENCE [LARGE SCALE GENOMIC DNA]</scope>
    <source>
        <strain evidence="4 5">P7</strain>
    </source>
</reference>
<gene>
    <name evidence="4" type="ORF">LXT12_06030</name>
</gene>
<dbReference type="CDD" id="cd00156">
    <property type="entry name" value="REC"/>
    <property type="match status" value="1"/>
</dbReference>
<proteinExistence type="predicted"/>
<dbReference type="Pfam" id="PF00072">
    <property type="entry name" value="Response_reg"/>
    <property type="match status" value="1"/>
</dbReference>
<evidence type="ECO:0000259" key="3">
    <source>
        <dbReference type="PROSITE" id="PS50110"/>
    </source>
</evidence>
<dbReference type="PANTHER" id="PTHR44591:SF23">
    <property type="entry name" value="CHEY SUBFAMILY"/>
    <property type="match status" value="1"/>
</dbReference>
<feature type="domain" description="Response regulatory" evidence="3">
    <location>
        <begin position="9"/>
        <end position="125"/>
    </location>
</feature>
<dbReference type="InterPro" id="IPR050595">
    <property type="entry name" value="Bact_response_regulator"/>
</dbReference>
<name>A0ABS8XHU7_9BURK</name>
<dbReference type="SUPFAM" id="SSF52172">
    <property type="entry name" value="CheY-like"/>
    <property type="match status" value="1"/>
</dbReference>
<keyword evidence="1 2" id="KW-0597">Phosphoprotein</keyword>
<dbReference type="PROSITE" id="PS50110">
    <property type="entry name" value="RESPONSE_REGULATORY"/>
    <property type="match status" value="1"/>
</dbReference>
<dbReference type="InterPro" id="IPR001789">
    <property type="entry name" value="Sig_transdc_resp-reg_receiver"/>
</dbReference>
<dbReference type="Proteomes" id="UP001201463">
    <property type="component" value="Unassembled WGS sequence"/>
</dbReference>
<evidence type="ECO:0000313" key="5">
    <source>
        <dbReference type="Proteomes" id="UP001201463"/>
    </source>
</evidence>
<keyword evidence="5" id="KW-1185">Reference proteome</keyword>
<comment type="caution">
    <text evidence="4">The sequence shown here is derived from an EMBL/GenBank/DDBJ whole genome shotgun (WGS) entry which is preliminary data.</text>
</comment>